<proteinExistence type="predicted"/>
<keyword evidence="3" id="KW-1185">Reference proteome</keyword>
<comment type="caution">
    <text evidence="2">The sequence shown here is derived from an EMBL/GenBank/DDBJ whole genome shotgun (WGS) entry which is preliminary data.</text>
</comment>
<dbReference type="EMBL" id="PKIZ01000001">
    <property type="protein sequence ID" value="PKZ42877.1"/>
    <property type="molecule type" value="Genomic_DNA"/>
</dbReference>
<reference evidence="2 3" key="1">
    <citation type="submission" date="2017-12" db="EMBL/GenBank/DDBJ databases">
        <title>Phylogenetic diversity of female urinary microbiome.</title>
        <authorList>
            <person name="Thomas-White K."/>
            <person name="Wolfe A.J."/>
        </authorList>
    </citation>
    <scope>NUCLEOTIDE SEQUENCE [LARGE SCALE GENOMIC DNA]</scope>
    <source>
        <strain evidence="2 3">UMB1298</strain>
    </source>
</reference>
<feature type="non-terminal residue" evidence="2">
    <location>
        <position position="298"/>
    </location>
</feature>
<feature type="region of interest" description="Disordered" evidence="1">
    <location>
        <begin position="255"/>
        <end position="298"/>
    </location>
</feature>
<evidence type="ECO:0000313" key="2">
    <source>
        <dbReference type="EMBL" id="PKZ42877.1"/>
    </source>
</evidence>
<evidence type="ECO:0008006" key="4">
    <source>
        <dbReference type="Google" id="ProtNLM"/>
    </source>
</evidence>
<name>A0A2I1PE25_9MICO</name>
<evidence type="ECO:0000313" key="3">
    <source>
        <dbReference type="Proteomes" id="UP000234206"/>
    </source>
</evidence>
<dbReference type="AlphaFoldDB" id="A0A2I1PE25"/>
<accession>A0A2I1PE25</accession>
<protein>
    <recommendedName>
        <fullName evidence="4">DUF222 domain-containing protein</fullName>
    </recommendedName>
</protein>
<organism evidence="2 3">
    <name type="scientific">Kytococcus schroeteri</name>
    <dbReference type="NCBI Taxonomy" id="138300"/>
    <lineage>
        <taxon>Bacteria</taxon>
        <taxon>Bacillati</taxon>
        <taxon>Actinomycetota</taxon>
        <taxon>Actinomycetes</taxon>
        <taxon>Micrococcales</taxon>
        <taxon>Kytococcaceae</taxon>
        <taxon>Kytococcus</taxon>
    </lineage>
</organism>
<gene>
    <name evidence="2" type="ORF">CYJ76_01140</name>
</gene>
<dbReference type="Proteomes" id="UP000234206">
    <property type="component" value="Unassembled WGS sequence"/>
</dbReference>
<evidence type="ECO:0000256" key="1">
    <source>
        <dbReference type="SAM" id="MobiDB-lite"/>
    </source>
</evidence>
<sequence>MVVVRRESDGPVGGGGVVPTAVGALGAAVAALEAMRAAEVAFLDAVGRVHAEVTRACGQITDGGLGAAWRRVDVDATVADELVCATGESGLFVRAVVDLVTSDPARLDCGRSPVIQGRASLRRVLDWHAATDHLPQDVAVTIGQEVLTRGSDGSPRSGSSFRRLLGRRVRQAETADRAAARARRTTAIAGRGSWARAGQDGTGSLTVVGEATRVAGAWSRLDNAARRAKAAGDARTLGQLRSDLHLDLLLVGQLPDHPNTGANTTPVPPPSAGAAGGAGSGRAPHEDPDPADWTVETP</sequence>